<dbReference type="SUPFAM" id="SSF48452">
    <property type="entry name" value="TPR-like"/>
    <property type="match status" value="1"/>
</dbReference>
<dbReference type="OrthoDB" id="5614121at2"/>
<feature type="chain" id="PRO_5022889970" evidence="1">
    <location>
        <begin position="29"/>
        <end position="441"/>
    </location>
</feature>
<dbReference type="RefSeq" id="WP_146799245.1">
    <property type="nucleotide sequence ID" value="NZ_VOLP01000010.1"/>
</dbReference>
<organism evidence="3 5">
    <name type="scientific">Colwellia hornerae</name>
    <dbReference type="NCBI Taxonomy" id="89402"/>
    <lineage>
        <taxon>Bacteria</taxon>
        <taxon>Pseudomonadati</taxon>
        <taxon>Pseudomonadota</taxon>
        <taxon>Gammaproteobacteria</taxon>
        <taxon>Alteromonadales</taxon>
        <taxon>Colwelliaceae</taxon>
        <taxon>Colwellia</taxon>
    </lineage>
</organism>
<dbReference type="AlphaFoldDB" id="A0A5C6QMA6"/>
<keyword evidence="1" id="KW-0732">Signal</keyword>
<name>A0A5C6QMA6_9GAMM</name>
<evidence type="ECO:0000313" key="2">
    <source>
        <dbReference type="EMBL" id="TWX60328.1"/>
    </source>
</evidence>
<evidence type="ECO:0000313" key="4">
    <source>
        <dbReference type="Proteomes" id="UP000321525"/>
    </source>
</evidence>
<proteinExistence type="predicted"/>
<dbReference type="Gene3D" id="1.25.40.10">
    <property type="entry name" value="Tetratricopeptide repeat domain"/>
    <property type="match status" value="1"/>
</dbReference>
<feature type="signal peptide" evidence="1">
    <location>
        <begin position="1"/>
        <end position="28"/>
    </location>
</feature>
<dbReference type="Pfam" id="PF14559">
    <property type="entry name" value="TPR_19"/>
    <property type="match status" value="1"/>
</dbReference>
<evidence type="ECO:0000313" key="3">
    <source>
        <dbReference type="EMBL" id="TWX70084.1"/>
    </source>
</evidence>
<evidence type="ECO:0000256" key="1">
    <source>
        <dbReference type="SAM" id="SignalP"/>
    </source>
</evidence>
<dbReference type="InterPro" id="IPR011990">
    <property type="entry name" value="TPR-like_helical_dom_sf"/>
</dbReference>
<comment type="caution">
    <text evidence="3">The sequence shown here is derived from an EMBL/GenBank/DDBJ whole genome shotgun (WGS) entry which is preliminary data.</text>
</comment>
<protein>
    <submittedName>
        <fullName evidence="3">Tetratricopeptide repeat protein</fullName>
    </submittedName>
</protein>
<evidence type="ECO:0000313" key="5">
    <source>
        <dbReference type="Proteomes" id="UP000321917"/>
    </source>
</evidence>
<dbReference type="EMBL" id="VOLR01000009">
    <property type="protein sequence ID" value="TWX60328.1"/>
    <property type="molecule type" value="Genomic_DNA"/>
</dbReference>
<reference evidence="3 5" key="1">
    <citation type="submission" date="2019-07" db="EMBL/GenBank/DDBJ databases">
        <title>Genomes of sea-ice associated Colwellia species.</title>
        <authorList>
            <person name="Bowman J.P."/>
        </authorList>
    </citation>
    <scope>NUCLEOTIDE SEQUENCE [LARGE SCALE GENOMIC DNA]</scope>
    <source>
        <strain evidence="2 4">ACAM 607</strain>
        <strain evidence="3 5">IC036</strain>
    </source>
</reference>
<sequence length="441" mass="50764">MINTFYNNKKSCRFLFLLLFTFCLPALASFSPSEKILNLLKNQKNTQAFQLANASVIDFEGEPQFDLAFALAARAVGKYHQAVFAFERVLLVHSNSIDARLGLAITYYQLKNYKAANTEFLLLSKYNISTKLSAMVTRYLEAITKRTLEADGYWRSWLRAGLGTDSNANNGSSDEFITIPQLGQVRLFQQSKEVNSASYNIQAQTAFIKPINQLSTWYASASLLHVGFSDELALSKTFASFFTGYQAHIKSYDVNISLFYRPLWLDGEDFLDYYGAKFGITRTVWHDIKLGADYSLSVEDYSKETYLNKQQSLLETWLEQPFYKGSHRFTLRLAKEEASQSTDDFSARDFWGLGYSLKQTINTAWDYQASIDYLTGKHNAADKIFNRVRDDTFIRAELDFGFQYTAQWRLLAKISYLNNSSNLPLYEFNRYKFWLGAQYDF</sequence>
<accession>A0A5C6QMA6</accession>
<dbReference type="EMBL" id="VOLQ01000006">
    <property type="protein sequence ID" value="TWX70084.1"/>
    <property type="molecule type" value="Genomic_DNA"/>
</dbReference>
<keyword evidence="4" id="KW-1185">Reference proteome</keyword>
<gene>
    <name evidence="2" type="ORF">ESZ26_08135</name>
    <name evidence="3" type="ORF">ESZ27_04825</name>
</gene>
<dbReference type="Proteomes" id="UP000321525">
    <property type="component" value="Unassembled WGS sequence"/>
</dbReference>
<dbReference type="Proteomes" id="UP000321917">
    <property type="component" value="Unassembled WGS sequence"/>
</dbReference>